<keyword evidence="3" id="KW-1185">Reference proteome</keyword>
<reference evidence="2 3" key="1">
    <citation type="journal article" date="2016" name="PLoS Pathog.">
        <title>Biosynthesis of antibiotic leucinostatins in bio-control fungus Purpureocillium lilacinum and their inhibition on phytophthora revealed by genome mining.</title>
        <authorList>
            <person name="Wang G."/>
            <person name="Liu Z."/>
            <person name="Lin R."/>
            <person name="Li E."/>
            <person name="Mao Z."/>
            <person name="Ling J."/>
            <person name="Yang Y."/>
            <person name="Yin W.B."/>
            <person name="Xie B."/>
        </authorList>
    </citation>
    <scope>NUCLEOTIDE SEQUENCE [LARGE SCALE GENOMIC DNA]</scope>
    <source>
        <strain evidence="2">170</strain>
    </source>
</reference>
<evidence type="ECO:0000313" key="3">
    <source>
        <dbReference type="Proteomes" id="UP000078397"/>
    </source>
</evidence>
<name>A0A219ARZ4_METCM</name>
<dbReference type="KEGG" id="pchm:VFPPC_17842"/>
<dbReference type="EMBL" id="LSBJ02000004">
    <property type="protein sequence ID" value="OWT42965.1"/>
    <property type="molecule type" value="Genomic_DNA"/>
</dbReference>
<organism evidence="2 3">
    <name type="scientific">Pochonia chlamydosporia 170</name>
    <dbReference type="NCBI Taxonomy" id="1380566"/>
    <lineage>
        <taxon>Eukaryota</taxon>
        <taxon>Fungi</taxon>
        <taxon>Dikarya</taxon>
        <taxon>Ascomycota</taxon>
        <taxon>Pezizomycotina</taxon>
        <taxon>Sordariomycetes</taxon>
        <taxon>Hypocreomycetidae</taxon>
        <taxon>Hypocreales</taxon>
        <taxon>Clavicipitaceae</taxon>
        <taxon>Pochonia</taxon>
    </lineage>
</organism>
<evidence type="ECO:0000256" key="1">
    <source>
        <dbReference type="SAM" id="MobiDB-lite"/>
    </source>
</evidence>
<gene>
    <name evidence="2" type="ORF">VFPPC_17842</name>
</gene>
<comment type="caution">
    <text evidence="2">The sequence shown here is derived from an EMBL/GenBank/DDBJ whole genome shotgun (WGS) entry which is preliminary data.</text>
</comment>
<evidence type="ECO:0000313" key="2">
    <source>
        <dbReference type="EMBL" id="OWT42965.1"/>
    </source>
</evidence>
<dbReference type="OrthoDB" id="5207413at2759"/>
<dbReference type="GeneID" id="33936749"/>
<feature type="region of interest" description="Disordered" evidence="1">
    <location>
        <begin position="107"/>
        <end position="160"/>
    </location>
</feature>
<sequence length="266" mass="29559">MLGNFLGIHFPSSPPRPFDKNCLNPLRQQRASLRVEYDRRCCLNIIFLLIPSSSPTYPSTRLITKVTTEMPLSDKEDGLPPSGFHLHFEFGVSWMSARKGRRLTYVTKQHKQTQHAGLASGHSRRGSSRRRSSSAPPVSKSTAAHESRHSSRSVPVVSKALPATPNQYRLGEAGMPWTPSAFPEDHGNYDIDAQITEPQVDDRERGRSAEMASLAAAMMTVDNGFEDQWWYQGTRQTTQAGDLISPASLSQSQSAQSIISFLEEES</sequence>
<protein>
    <submittedName>
        <fullName evidence="2">Uncharacterized protein</fullName>
    </submittedName>
</protein>
<dbReference type="RefSeq" id="XP_022285427.1">
    <property type="nucleotide sequence ID" value="XM_022429519.1"/>
</dbReference>
<feature type="compositionally biased region" description="Basic residues" evidence="1">
    <location>
        <begin position="122"/>
        <end position="132"/>
    </location>
</feature>
<accession>A0A219ARZ4</accession>
<dbReference type="Proteomes" id="UP000078397">
    <property type="component" value="Unassembled WGS sequence"/>
</dbReference>
<proteinExistence type="predicted"/>
<dbReference type="AlphaFoldDB" id="A0A219ARZ4"/>